<evidence type="ECO:0000256" key="3">
    <source>
        <dbReference type="PROSITE-ProRule" id="PRU00354"/>
    </source>
</evidence>
<keyword evidence="6" id="KW-1185">Reference proteome</keyword>
<evidence type="ECO:0000313" key="5">
    <source>
        <dbReference type="EMBL" id="KAK8395888.1"/>
    </source>
</evidence>
<evidence type="ECO:0000259" key="4">
    <source>
        <dbReference type="PROSITE" id="PS51006"/>
    </source>
</evidence>
<dbReference type="InterPro" id="IPR001045">
    <property type="entry name" value="Spermi_synthase"/>
</dbReference>
<dbReference type="Gene3D" id="2.30.140.10">
    <property type="entry name" value="Spermidine synthase, tetramerisation domain"/>
    <property type="match status" value="1"/>
</dbReference>
<dbReference type="Pfam" id="PF01564">
    <property type="entry name" value="Spermine_synth"/>
    <property type="match status" value="1"/>
</dbReference>
<keyword evidence="3" id="KW-0620">Polyamine biosynthesis</keyword>
<protein>
    <recommendedName>
        <fullName evidence="4">PABS domain-containing protein</fullName>
    </recommendedName>
</protein>
<dbReference type="PANTHER" id="PTHR46315">
    <property type="entry name" value="SPERMINE SYNTHASE"/>
    <property type="match status" value="1"/>
</dbReference>
<evidence type="ECO:0000256" key="1">
    <source>
        <dbReference type="ARBA" id="ARBA00007867"/>
    </source>
</evidence>
<dbReference type="GO" id="GO:0006597">
    <property type="term" value="P:spermine biosynthetic process"/>
    <property type="evidence" value="ECO:0007669"/>
    <property type="project" value="InterPro"/>
</dbReference>
<feature type="domain" description="PABS" evidence="4">
    <location>
        <begin position="126"/>
        <end position="366"/>
    </location>
</feature>
<gene>
    <name evidence="5" type="ORF">O3P69_005779</name>
</gene>
<dbReference type="EMBL" id="JARAKH010000017">
    <property type="protein sequence ID" value="KAK8395888.1"/>
    <property type="molecule type" value="Genomic_DNA"/>
</dbReference>
<feature type="active site" description="Proton acceptor" evidence="3">
    <location>
        <position position="280"/>
    </location>
</feature>
<dbReference type="AlphaFoldDB" id="A0AAW0U950"/>
<keyword evidence="2 3" id="KW-0808">Transferase</keyword>
<proteinExistence type="inferred from homology"/>
<dbReference type="GO" id="GO:0016768">
    <property type="term" value="F:spermine synthase activity"/>
    <property type="evidence" value="ECO:0007669"/>
    <property type="project" value="InterPro"/>
</dbReference>
<dbReference type="SUPFAM" id="SSF53335">
    <property type="entry name" value="S-adenosyl-L-methionine-dependent methyltransferases"/>
    <property type="match status" value="1"/>
</dbReference>
<comment type="similarity">
    <text evidence="1">Belongs to the spermidine/spermine synthase family.</text>
</comment>
<dbReference type="PROSITE" id="PS01330">
    <property type="entry name" value="PABS_1"/>
    <property type="match status" value="1"/>
</dbReference>
<dbReference type="InterPro" id="IPR029063">
    <property type="entry name" value="SAM-dependent_MTases_sf"/>
</dbReference>
<dbReference type="InterPro" id="IPR015576">
    <property type="entry name" value="Spermine_synthase_animal"/>
</dbReference>
<name>A0AAW0U950_SCYPA</name>
<evidence type="ECO:0000313" key="6">
    <source>
        <dbReference type="Proteomes" id="UP001487740"/>
    </source>
</evidence>
<comment type="caution">
    <text evidence="5">The sequence shown here is derived from an EMBL/GenBank/DDBJ whole genome shotgun (WGS) entry which is preliminary data.</text>
</comment>
<sequence length="726" mass="81750">MAGHSVPVDFRVNPAKISNPVERKTLIQDFLPILEPFTGPLTEMSMCEVAGGNHFALYSSDSMTVSIKMYNNGLVSATVEYYTENVNKHKILNDDGRRIEKQLREKFDCSVTKVLPAIKRTPPINPYFTTSDDRILEYDVDKLVFEEKTEFQKVQIYHTKSFGNMLVLDDLQNLAESDTAYTHGLMSKGVESYEGKEVLILGGGDGALLWELLKEKPKFVTMIDIDDTVMRSCRKHLRSACGDCMDNYDGANYKIIVGDAIAYMQDYIKEGRLFDYVFADLTDVPISPTPRGELWDFMRTVIGSGTKLIKPATGKYMTHATGIQCSSALKMFEEQMAKLEPPVSFTRTSCHVPSFMEKWCFYQSTSELHTSSRGPVRNDTHLAEAGEDVRKPPAHNIERVRKKGSYRRLKSDWRVTTGVSCMDIDIWRSHIALPHLLNTLVQVVRGEEAVVGGRSVSQDQLEDILPHLCLSLPACSLSCADLLHSLPDDSSVWGELEAALVSKKLLHCDITSVLYLRHCPALEREALRVLELYVDVESQNPWWQDERLSISHFKPHGRLLCADPPGREHSKAGAPDECKVNLWADSPLVEASGHTGELFTRCLEFLGNVLWKTHFSFSAVVACRDYLAQVTEEVEGELYQSFPSMLSHLAYLLTLPLATHQDQGDLRRSSLFPLVKKGLQEELAEGGEAAREKVCAMLCFFPFWLPVLRKCGFLKSYLADTVCDIF</sequence>
<evidence type="ECO:0000256" key="2">
    <source>
        <dbReference type="ARBA" id="ARBA00022679"/>
    </source>
</evidence>
<dbReference type="HAMAP" id="MF_00198">
    <property type="entry name" value="Spermidine_synth"/>
    <property type="match status" value="1"/>
</dbReference>
<dbReference type="PANTHER" id="PTHR46315:SF1">
    <property type="entry name" value="SPERMINE SYNTHASE"/>
    <property type="match status" value="1"/>
</dbReference>
<dbReference type="CDD" id="cd02440">
    <property type="entry name" value="AdoMet_MTases"/>
    <property type="match status" value="1"/>
</dbReference>
<dbReference type="Pfam" id="PF17284">
    <property type="entry name" value="Spermine_synt_N"/>
    <property type="match status" value="1"/>
</dbReference>
<organism evidence="5 6">
    <name type="scientific">Scylla paramamosain</name>
    <name type="common">Mud crab</name>
    <dbReference type="NCBI Taxonomy" id="85552"/>
    <lineage>
        <taxon>Eukaryota</taxon>
        <taxon>Metazoa</taxon>
        <taxon>Ecdysozoa</taxon>
        <taxon>Arthropoda</taxon>
        <taxon>Crustacea</taxon>
        <taxon>Multicrustacea</taxon>
        <taxon>Malacostraca</taxon>
        <taxon>Eumalacostraca</taxon>
        <taxon>Eucarida</taxon>
        <taxon>Decapoda</taxon>
        <taxon>Pleocyemata</taxon>
        <taxon>Brachyura</taxon>
        <taxon>Eubrachyura</taxon>
        <taxon>Portunoidea</taxon>
        <taxon>Portunidae</taxon>
        <taxon>Portuninae</taxon>
        <taxon>Scylla</taxon>
    </lineage>
</organism>
<reference evidence="5 6" key="1">
    <citation type="submission" date="2023-03" db="EMBL/GenBank/DDBJ databases">
        <title>High-quality genome of Scylla paramamosain provides insights in environmental adaptation.</title>
        <authorList>
            <person name="Zhang L."/>
        </authorList>
    </citation>
    <scope>NUCLEOTIDE SEQUENCE [LARGE SCALE GENOMIC DNA]</scope>
    <source>
        <strain evidence="5">LZ_2023a</strain>
        <tissue evidence="5">Muscle</tissue>
    </source>
</reference>
<dbReference type="Gene3D" id="3.40.50.150">
    <property type="entry name" value="Vaccinia Virus protein VP39"/>
    <property type="match status" value="1"/>
</dbReference>
<dbReference type="PROSITE" id="PS51006">
    <property type="entry name" value="PABS_2"/>
    <property type="match status" value="1"/>
</dbReference>
<accession>A0AAW0U950</accession>
<dbReference type="FunFam" id="3.40.50.150:FF:000197">
    <property type="entry name" value="spermine synthase isoform X2"/>
    <property type="match status" value="1"/>
</dbReference>
<dbReference type="InterPro" id="IPR035246">
    <property type="entry name" value="Spermidine_synt_N"/>
</dbReference>
<dbReference type="InterPro" id="IPR030374">
    <property type="entry name" value="PABS"/>
</dbReference>
<dbReference type="Proteomes" id="UP001487740">
    <property type="component" value="Unassembled WGS sequence"/>
</dbReference>
<dbReference type="InterPro" id="IPR030373">
    <property type="entry name" value="PABS_CS"/>
</dbReference>
<dbReference type="InterPro" id="IPR037163">
    <property type="entry name" value="Spermidine_synt_N_sf"/>
</dbReference>